<organism evidence="1">
    <name type="scientific">Florenciella sp. virus SA2</name>
    <dbReference type="NCBI Taxonomy" id="3240092"/>
    <lineage>
        <taxon>Viruses</taxon>
    </lineage>
</organism>
<gene>
    <name evidence="1" type="ORF">FloV-SA2_00196</name>
</gene>
<protein>
    <submittedName>
        <fullName evidence="1">Uncharacterized protein</fullName>
    </submittedName>
</protein>
<dbReference type="EMBL" id="PP542043">
    <property type="protein sequence ID" value="XDO02015.1"/>
    <property type="molecule type" value="Genomic_DNA"/>
</dbReference>
<accession>A0AB39JDR7</accession>
<proteinExistence type="predicted"/>
<evidence type="ECO:0000313" key="1">
    <source>
        <dbReference type="EMBL" id="XDO02015.1"/>
    </source>
</evidence>
<name>A0AB39JDR7_9VIRU</name>
<sequence>MSKYLTINENKQILNYYKKKHPKTIHGIKKKVSVLIFKKMCKTNCDTDEKFKKFLSIVYKKRMISPNNKINMEILLNHIIHYLINIR</sequence>
<reference evidence="1" key="1">
    <citation type="submission" date="2024-03" db="EMBL/GenBank/DDBJ databases">
        <title>Eukaryotic viruses encode the ribosomal protein eL40.</title>
        <authorList>
            <person name="Thomy J."/>
            <person name="Schvarcz C.R."/>
            <person name="McBeain K.A."/>
            <person name="Edwards K.F."/>
            <person name="Steward G.F."/>
        </authorList>
    </citation>
    <scope>NUCLEOTIDE SEQUENCE</scope>
    <source>
        <strain evidence="1">FloV-SA2</strain>
    </source>
</reference>